<dbReference type="EMBL" id="AGEL01000006">
    <property type="protein sequence ID" value="EHO17238.1"/>
    <property type="molecule type" value="Genomic_DNA"/>
</dbReference>
<protein>
    <submittedName>
        <fullName evidence="2">Uncharacterized protein</fullName>
    </submittedName>
</protein>
<keyword evidence="1" id="KW-0472">Membrane</keyword>
<comment type="caution">
    <text evidence="2">The sequence shown here is derived from an EMBL/GenBank/DDBJ whole genome shotgun (WGS) entry which is preliminary data.</text>
</comment>
<reference evidence="2 3" key="1">
    <citation type="submission" date="2011-10" db="EMBL/GenBank/DDBJ databases">
        <title>The Genome Sequence of Lachnospiraceae bacterium ACC2.</title>
        <authorList>
            <consortium name="The Broad Institute Genome Sequencing Platform"/>
            <person name="Earl A."/>
            <person name="Ward D."/>
            <person name="Feldgarden M."/>
            <person name="Gevers D."/>
            <person name="Sizova M."/>
            <person name="Hazen A."/>
            <person name="Epstein S."/>
            <person name="Young S.K."/>
            <person name="Zeng Q."/>
            <person name="Gargeya S."/>
            <person name="Fitzgerald M."/>
            <person name="Haas B."/>
            <person name="Abouelleil A."/>
            <person name="Alvarado L."/>
            <person name="Arachchi H.M."/>
            <person name="Berlin A."/>
            <person name="Brown A."/>
            <person name="Chapman S.B."/>
            <person name="Chen Z."/>
            <person name="Dunbar C."/>
            <person name="Freedman E."/>
            <person name="Gearin G."/>
            <person name="Goldberg J."/>
            <person name="Griggs A."/>
            <person name="Gujja S."/>
            <person name="Heiman D."/>
            <person name="Howarth C."/>
            <person name="Larson L."/>
            <person name="Lui A."/>
            <person name="MacDonald P.J.P."/>
            <person name="Montmayeur A."/>
            <person name="Murphy C."/>
            <person name="Neiman D."/>
            <person name="Pearson M."/>
            <person name="Priest M."/>
            <person name="Roberts A."/>
            <person name="Saif S."/>
            <person name="Shea T."/>
            <person name="Shenoy N."/>
            <person name="Sisk P."/>
            <person name="Stolte C."/>
            <person name="Sykes S."/>
            <person name="Wortman J."/>
            <person name="Nusbaum C."/>
            <person name="Birren B."/>
        </authorList>
    </citation>
    <scope>NUCLEOTIDE SEQUENCE [LARGE SCALE GENOMIC DNA]</scope>
    <source>
        <strain evidence="2 3">ACC2</strain>
    </source>
</reference>
<feature type="transmembrane region" description="Helical" evidence="1">
    <location>
        <begin position="108"/>
        <end position="130"/>
    </location>
</feature>
<feature type="transmembrane region" description="Helical" evidence="1">
    <location>
        <begin position="150"/>
        <end position="170"/>
    </location>
</feature>
<dbReference type="Proteomes" id="UP000018466">
    <property type="component" value="Unassembled WGS sequence"/>
</dbReference>
<sequence>MELFLNHLLPFLMNLLLPFALLPALLRMRRLQRALIWNRHLYSLTVLLFGCGIFAYIAHSYVFPYGSAAYASAYSVRVWTLYLGYILALLSFLHFFDAAGNTQRCPVALLQLISLSAALLSAAGLAWFYYVLTELIHSAMRCFGGWKEVFVPIFPNVVIPLGLALLMLWLYKRQRELRFRKLYALTAGLLCCCALSTVWMNLTAPLGIGVPRFLPWLWYFGLLGGYALTPVSLLYFGFSAVKNTHIKQVFRWVLYLAGALFLWAIVAALTSLLRHL</sequence>
<organism evidence="2 3">
    <name type="scientific">Stomatobaculum longum</name>
    <dbReference type="NCBI Taxonomy" id="796942"/>
    <lineage>
        <taxon>Bacteria</taxon>
        <taxon>Bacillati</taxon>
        <taxon>Bacillota</taxon>
        <taxon>Clostridia</taxon>
        <taxon>Lachnospirales</taxon>
        <taxon>Lachnospiraceae</taxon>
        <taxon>Stomatobaculum</taxon>
    </lineage>
</organism>
<keyword evidence="1" id="KW-1133">Transmembrane helix</keyword>
<dbReference type="GeneID" id="86940611"/>
<evidence type="ECO:0000313" key="3">
    <source>
        <dbReference type="Proteomes" id="UP000018466"/>
    </source>
</evidence>
<name>A0AA36Y5M7_9FIRM</name>
<feature type="transmembrane region" description="Helical" evidence="1">
    <location>
        <begin position="6"/>
        <end position="28"/>
    </location>
</feature>
<feature type="transmembrane region" description="Helical" evidence="1">
    <location>
        <begin position="182"/>
        <end position="204"/>
    </location>
</feature>
<feature type="transmembrane region" description="Helical" evidence="1">
    <location>
        <begin position="40"/>
        <end position="59"/>
    </location>
</feature>
<dbReference type="RefSeq" id="WP_009532670.1">
    <property type="nucleotide sequence ID" value="NZ_JH590862.1"/>
</dbReference>
<keyword evidence="1" id="KW-0812">Transmembrane</keyword>
<gene>
    <name evidence="2" type="ORF">HMPREF9623_00837</name>
</gene>
<evidence type="ECO:0000256" key="1">
    <source>
        <dbReference type="SAM" id="Phobius"/>
    </source>
</evidence>
<accession>A0AA36Y5M7</accession>
<evidence type="ECO:0000313" key="2">
    <source>
        <dbReference type="EMBL" id="EHO17238.1"/>
    </source>
</evidence>
<proteinExistence type="predicted"/>
<feature type="transmembrane region" description="Helical" evidence="1">
    <location>
        <begin position="253"/>
        <end position="273"/>
    </location>
</feature>
<keyword evidence="3" id="KW-1185">Reference proteome</keyword>
<dbReference type="AlphaFoldDB" id="A0AA36Y5M7"/>
<feature type="transmembrane region" description="Helical" evidence="1">
    <location>
        <begin position="79"/>
        <end position="96"/>
    </location>
</feature>
<feature type="transmembrane region" description="Helical" evidence="1">
    <location>
        <begin position="216"/>
        <end position="241"/>
    </location>
</feature>